<proteinExistence type="predicted"/>
<protein>
    <recommendedName>
        <fullName evidence="1">DUF4440 domain-containing protein</fullName>
    </recommendedName>
</protein>
<evidence type="ECO:0000313" key="3">
    <source>
        <dbReference type="Proteomes" id="UP001226867"/>
    </source>
</evidence>
<organism evidence="2 3">
    <name type="scientific">Variovorax ginsengisoli</name>
    <dbReference type="NCBI Taxonomy" id="363844"/>
    <lineage>
        <taxon>Bacteria</taxon>
        <taxon>Pseudomonadati</taxon>
        <taxon>Pseudomonadota</taxon>
        <taxon>Betaproteobacteria</taxon>
        <taxon>Burkholderiales</taxon>
        <taxon>Comamonadaceae</taxon>
        <taxon>Variovorax</taxon>
    </lineage>
</organism>
<sequence length="147" mass="16725">MQTADTSLLQVLKLLEIELHKPAARSDAKRLDALLHDDFREFGLSGTVYEKVDITLRLPAEAQHAVVVADRFELRRLGEFVVLITYRSARQLQDGSFDRFALRSSIWKHSSLGWQMSFHQGTPTAAYEPGAGILVAENEHRDKQFFL</sequence>
<evidence type="ECO:0000259" key="1">
    <source>
        <dbReference type="Pfam" id="PF14534"/>
    </source>
</evidence>
<name>A0ABT9SA59_9BURK</name>
<gene>
    <name evidence="2" type="ORF">J2W36_002989</name>
</gene>
<dbReference type="EMBL" id="JAUSRO010000009">
    <property type="protein sequence ID" value="MDP9900723.1"/>
    <property type="molecule type" value="Genomic_DNA"/>
</dbReference>
<evidence type="ECO:0000313" key="2">
    <source>
        <dbReference type="EMBL" id="MDP9900723.1"/>
    </source>
</evidence>
<accession>A0ABT9SA59</accession>
<dbReference type="SUPFAM" id="SSF54427">
    <property type="entry name" value="NTF2-like"/>
    <property type="match status" value="1"/>
</dbReference>
<dbReference type="Gene3D" id="3.10.450.50">
    <property type="match status" value="1"/>
</dbReference>
<dbReference type="Proteomes" id="UP001226867">
    <property type="component" value="Unassembled WGS sequence"/>
</dbReference>
<dbReference type="InterPro" id="IPR027843">
    <property type="entry name" value="DUF4440"/>
</dbReference>
<feature type="domain" description="DUF4440" evidence="1">
    <location>
        <begin position="14"/>
        <end position="116"/>
    </location>
</feature>
<reference evidence="2 3" key="1">
    <citation type="submission" date="2023-07" db="EMBL/GenBank/DDBJ databases">
        <title>Sorghum-associated microbial communities from plants grown in Nebraska, USA.</title>
        <authorList>
            <person name="Schachtman D."/>
        </authorList>
    </citation>
    <scope>NUCLEOTIDE SEQUENCE [LARGE SCALE GENOMIC DNA]</scope>
    <source>
        <strain evidence="2 3">DS1607</strain>
    </source>
</reference>
<dbReference type="Pfam" id="PF14534">
    <property type="entry name" value="DUF4440"/>
    <property type="match status" value="1"/>
</dbReference>
<dbReference type="InterPro" id="IPR032710">
    <property type="entry name" value="NTF2-like_dom_sf"/>
</dbReference>
<dbReference type="RefSeq" id="WP_307690531.1">
    <property type="nucleotide sequence ID" value="NZ_JAUSRO010000009.1"/>
</dbReference>
<keyword evidence="3" id="KW-1185">Reference proteome</keyword>
<comment type="caution">
    <text evidence="2">The sequence shown here is derived from an EMBL/GenBank/DDBJ whole genome shotgun (WGS) entry which is preliminary data.</text>
</comment>